<keyword evidence="1" id="KW-0812">Transmembrane</keyword>
<dbReference type="EMBL" id="JACIEJ010000012">
    <property type="protein sequence ID" value="MBB3987722.1"/>
    <property type="molecule type" value="Genomic_DNA"/>
</dbReference>
<keyword evidence="3" id="KW-1185">Reference proteome</keyword>
<dbReference type="Proteomes" id="UP000541426">
    <property type="component" value="Unassembled WGS sequence"/>
</dbReference>
<name>A0A7W6GUD4_9RHOB</name>
<keyword evidence="1" id="KW-1133">Transmembrane helix</keyword>
<dbReference type="RefSeq" id="WP_183969077.1">
    <property type="nucleotide sequence ID" value="NZ_BAABBZ010000056.1"/>
</dbReference>
<evidence type="ECO:0000256" key="1">
    <source>
        <dbReference type="SAM" id="Phobius"/>
    </source>
</evidence>
<feature type="transmembrane region" description="Helical" evidence="1">
    <location>
        <begin position="12"/>
        <end position="31"/>
    </location>
</feature>
<comment type="caution">
    <text evidence="2">The sequence shown here is derived from an EMBL/GenBank/DDBJ whole genome shotgun (WGS) entry which is preliminary data.</text>
</comment>
<organism evidence="2 3">
    <name type="scientific">Sagittula marina</name>
    <dbReference type="NCBI Taxonomy" id="943940"/>
    <lineage>
        <taxon>Bacteria</taxon>
        <taxon>Pseudomonadati</taxon>
        <taxon>Pseudomonadota</taxon>
        <taxon>Alphaproteobacteria</taxon>
        <taxon>Rhodobacterales</taxon>
        <taxon>Roseobacteraceae</taxon>
        <taxon>Sagittula</taxon>
    </lineage>
</organism>
<evidence type="ECO:0000313" key="3">
    <source>
        <dbReference type="Proteomes" id="UP000541426"/>
    </source>
</evidence>
<proteinExistence type="predicted"/>
<reference evidence="2 3" key="1">
    <citation type="submission" date="2020-08" db="EMBL/GenBank/DDBJ databases">
        <title>Genomic Encyclopedia of Type Strains, Phase IV (KMG-IV): sequencing the most valuable type-strain genomes for metagenomic binning, comparative biology and taxonomic classification.</title>
        <authorList>
            <person name="Goeker M."/>
        </authorList>
    </citation>
    <scope>NUCLEOTIDE SEQUENCE [LARGE SCALE GENOMIC DNA]</scope>
    <source>
        <strain evidence="2 3">DSM 102235</strain>
    </source>
</reference>
<accession>A0A7W6GUD4</accession>
<dbReference type="AlphaFoldDB" id="A0A7W6GUD4"/>
<gene>
    <name evidence="2" type="ORF">GGQ68_004075</name>
</gene>
<evidence type="ECO:0000313" key="2">
    <source>
        <dbReference type="EMBL" id="MBB3987722.1"/>
    </source>
</evidence>
<keyword evidence="1" id="KW-0472">Membrane</keyword>
<sequence length="140" mass="15306">MRFLTRNTEKLTVVWIMVLGLGIALAIGVSARSRPRQFASEEEARRAWARRYPELPAGTVTLTAHSAAALVMTADGPGLVWPAGSGNETRLLHGARARPTPKGLDLRLPDPSAPRLRLVLPAQQVAAWARIIDILARMQR</sequence>
<protein>
    <submittedName>
        <fullName evidence="2">Uncharacterized protein</fullName>
    </submittedName>
</protein>